<evidence type="ECO:0000313" key="3">
    <source>
        <dbReference type="Proteomes" id="UP000727654"/>
    </source>
</evidence>
<dbReference type="EMBL" id="CAJZAI010000001">
    <property type="protein sequence ID" value="CAG9165236.1"/>
    <property type="molecule type" value="Genomic_DNA"/>
</dbReference>
<dbReference type="SUPFAM" id="SSF56349">
    <property type="entry name" value="DNA breaking-rejoining enzymes"/>
    <property type="match status" value="1"/>
</dbReference>
<reference evidence="2 3" key="1">
    <citation type="submission" date="2021-08" db="EMBL/GenBank/DDBJ databases">
        <authorList>
            <person name="Peeters C."/>
        </authorList>
    </citation>
    <scope>NUCLEOTIDE SEQUENCE [LARGE SCALE GENOMIC DNA]</scope>
    <source>
        <strain evidence="2 3">LMG 23992</strain>
    </source>
</reference>
<protein>
    <recommendedName>
        <fullName evidence="4">Integrase</fullName>
    </recommendedName>
</protein>
<evidence type="ECO:0008006" key="4">
    <source>
        <dbReference type="Google" id="ProtNLM"/>
    </source>
</evidence>
<comment type="caution">
    <text evidence="2">The sequence shown here is derived from an EMBL/GenBank/DDBJ whole genome shotgun (WGS) entry which is preliminary data.</text>
</comment>
<gene>
    <name evidence="2" type="ORF">LMG23992_00380</name>
</gene>
<name>A0ABM8WD63_9BURK</name>
<keyword evidence="3" id="KW-1185">Reference proteome</keyword>
<evidence type="ECO:0000256" key="1">
    <source>
        <dbReference type="ARBA" id="ARBA00023172"/>
    </source>
</evidence>
<evidence type="ECO:0000313" key="2">
    <source>
        <dbReference type="EMBL" id="CAG9165236.1"/>
    </source>
</evidence>
<dbReference type="RefSeq" id="WP_224078092.1">
    <property type="nucleotide sequence ID" value="NZ_CAJZAI010000001.1"/>
</dbReference>
<accession>A0ABM8WD63</accession>
<dbReference type="Proteomes" id="UP000727654">
    <property type="component" value="Unassembled WGS sequence"/>
</dbReference>
<dbReference type="InterPro" id="IPR013762">
    <property type="entry name" value="Integrase-like_cat_sf"/>
</dbReference>
<dbReference type="Gene3D" id="1.10.443.10">
    <property type="entry name" value="Intergrase catalytic core"/>
    <property type="match status" value="1"/>
</dbReference>
<proteinExistence type="predicted"/>
<dbReference type="InterPro" id="IPR011010">
    <property type="entry name" value="DNA_brk_join_enz"/>
</dbReference>
<sequence>MPLYMRKDDYGYKFVRPIPKELRGHLGLANFIKRLGRDYRKAKTACAELTVDTNRQLAEARAKLANQNSVDAFLKQDARARLKTISVTPDLSDQLAALWLQGLSVDAKAREAGRDEDEFESLDANVVEMLPLINRALASGQVGKFHGAIAQLLMMRGYQLSATDAEWQALTYGVLRHIQAGYKILAARQQGEQLAPPDLSALPEPLPAVWESQEPATAKQPTRVADVAPLYEEHLSSNGDKTRSTNLSIWDRLVEYTNNKLLTAVTSADIFNFIKSRLHDADKPWSHGYATGRAKRAIFDAFALAKTLGLVEKNPVAELEVVPKISAKVEKSRRKPRLPYKAHHLNTLFSSEWYNPDSRNWRGKMKEDLGARYWIPLLCMWHGFRVGEATQLQTHDVNLEWSLVKIQVTEEEDEVGPDRSVKNSATTREVPIHPVLIELGFLDFVRSILRHYPNGPLFPAALPELGGESPKWGRAYEQPFLRFTRDTLQFGHGYGNHSFRHVLEDRIRAANVEQPWPEGLSRAYTGRATTRAKDKSVTREEGSEQYYGDGYAPSAILRYIKQITYPEVTLPPPFRTWLGSREVVSKRLLTLAQRWKN</sequence>
<organism evidence="2 3">
    <name type="scientific">Cupriavidus laharis</name>
    <dbReference type="NCBI Taxonomy" id="151654"/>
    <lineage>
        <taxon>Bacteria</taxon>
        <taxon>Pseudomonadati</taxon>
        <taxon>Pseudomonadota</taxon>
        <taxon>Betaproteobacteria</taxon>
        <taxon>Burkholderiales</taxon>
        <taxon>Burkholderiaceae</taxon>
        <taxon>Cupriavidus</taxon>
    </lineage>
</organism>
<keyword evidence="1" id="KW-0233">DNA recombination</keyword>